<evidence type="ECO:0000256" key="11">
    <source>
        <dbReference type="ARBA" id="ARBA00023136"/>
    </source>
</evidence>
<keyword evidence="4" id="KW-0349">Heme</keyword>
<dbReference type="AlphaFoldDB" id="A0A1Q9CH64"/>
<feature type="region of interest" description="Disordered" evidence="12">
    <location>
        <begin position="1"/>
        <end position="30"/>
    </location>
</feature>
<protein>
    <submittedName>
        <fullName evidence="14">Stearoyl-CoA 9-desaturase</fullName>
    </submittedName>
</protein>
<evidence type="ECO:0000259" key="13">
    <source>
        <dbReference type="Pfam" id="PF00487"/>
    </source>
</evidence>
<gene>
    <name evidence="14" type="primary">desA3</name>
    <name evidence="14" type="ORF">AK812_SmicGene37100</name>
</gene>
<evidence type="ECO:0000256" key="1">
    <source>
        <dbReference type="ARBA" id="ARBA00004141"/>
    </source>
</evidence>
<keyword evidence="6" id="KW-0479">Metal-binding</keyword>
<evidence type="ECO:0000256" key="4">
    <source>
        <dbReference type="ARBA" id="ARBA00022617"/>
    </source>
</evidence>
<dbReference type="InterPro" id="IPR012171">
    <property type="entry name" value="Fatty_acid_desaturase"/>
</dbReference>
<dbReference type="GO" id="GO:0046872">
    <property type="term" value="F:metal ion binding"/>
    <property type="evidence" value="ECO:0007669"/>
    <property type="project" value="UniProtKB-KW"/>
</dbReference>
<comment type="pathway">
    <text evidence="2">Lipid metabolism.</text>
</comment>
<dbReference type="OrthoDB" id="40579at2759"/>
<feature type="region of interest" description="Disordered" evidence="12">
    <location>
        <begin position="395"/>
        <end position="415"/>
    </location>
</feature>
<reference evidence="14 15" key="1">
    <citation type="submission" date="2016-02" db="EMBL/GenBank/DDBJ databases">
        <title>Genome analysis of coral dinoflagellate symbionts highlights evolutionary adaptations to a symbiotic lifestyle.</title>
        <authorList>
            <person name="Aranda M."/>
            <person name="Li Y."/>
            <person name="Liew Y.J."/>
            <person name="Baumgarten S."/>
            <person name="Simakov O."/>
            <person name="Wilson M."/>
            <person name="Piel J."/>
            <person name="Ashoor H."/>
            <person name="Bougouffa S."/>
            <person name="Bajic V.B."/>
            <person name="Ryu T."/>
            <person name="Ravasi T."/>
            <person name="Bayer T."/>
            <person name="Micklem G."/>
            <person name="Kim H."/>
            <person name="Bhak J."/>
            <person name="Lajeunesse T.C."/>
            <person name="Voolstra C.R."/>
        </authorList>
    </citation>
    <scope>NUCLEOTIDE SEQUENCE [LARGE SCALE GENOMIC DNA]</scope>
    <source>
        <strain evidence="14 15">CCMP2467</strain>
    </source>
</reference>
<evidence type="ECO:0000256" key="3">
    <source>
        <dbReference type="ARBA" id="ARBA00009295"/>
    </source>
</evidence>
<sequence>MSCPCNRHSVLPLTGSPPQPSAHSAPLEGSSEEMLDTAFEGMADTDEECHRIRGKPTSAKRPQRSPRGVVRGLVMKECLLSSSVRAGPRGYRSAAIWLKRPWLILCAWPDEHIQAAMEAFVVQGAVPQSFGAPRMASPQGRVGAHAATLSPPGSVCLAGPVLCAALALRRLQRRKAALPRGARGGEAVGLRTEDQWIASMDLEGFGKEVHALGERLKAAQGEDDQKHLHKMVWWSRLCAIVGLGTMWMGPNPLSVIALSLWTHSAWTMMGHHVCHGGYNRTDDTGRYSSRGFALGTLWRRVQDWFDWMLPEAWSIEHNNLHHFRLSEDDDPDLVERNTEGWSDKDRTILPFVSMLTWKWSYYAPNTYKELKVAELRNKKQLGRTTLAALHTDEDEDALENGGTPRKTIPGGDSIRGDLKPGPEELCLVHFDGEEPFPSQVPNLYLTAQKGSSSSRLKRPRLGDIMAGEAEGVFSLGELLTKVLGPYFIFRFFLLPLPLLAFGPSYFFSGVLNMFLADILSNIHGFIVVVTNHAGNDLYRFRRSCKPKSPTFYLRAVTASVNFDTGGDLNDFMHGWLNYQIEHHCWPDLSMLAYQRGQPELKQICEKYGVPYVQENVFVRLKKTLDIMKGKSQMRRYPDSFEREVDMMVWRDQAGRVVA</sequence>
<dbReference type="Pfam" id="PF00487">
    <property type="entry name" value="FA_desaturase"/>
    <property type="match status" value="1"/>
</dbReference>
<comment type="similarity">
    <text evidence="3">Belongs to the fatty acid desaturase type 1 family.</text>
</comment>
<comment type="caution">
    <text evidence="14">The sequence shown here is derived from an EMBL/GenBank/DDBJ whole genome shotgun (WGS) entry which is preliminary data.</text>
</comment>
<evidence type="ECO:0000256" key="12">
    <source>
        <dbReference type="SAM" id="MobiDB-lite"/>
    </source>
</evidence>
<dbReference type="GO" id="GO:0006629">
    <property type="term" value="P:lipid metabolic process"/>
    <property type="evidence" value="ECO:0007669"/>
    <property type="project" value="UniProtKB-KW"/>
</dbReference>
<keyword evidence="8" id="KW-0560">Oxidoreductase</keyword>
<evidence type="ECO:0000256" key="7">
    <source>
        <dbReference type="ARBA" id="ARBA00022989"/>
    </source>
</evidence>
<keyword evidence="5" id="KW-0812">Transmembrane</keyword>
<evidence type="ECO:0000256" key="5">
    <source>
        <dbReference type="ARBA" id="ARBA00022692"/>
    </source>
</evidence>
<evidence type="ECO:0000256" key="2">
    <source>
        <dbReference type="ARBA" id="ARBA00005189"/>
    </source>
</evidence>
<comment type="subcellular location">
    <subcellularLocation>
        <location evidence="1">Membrane</location>
        <topology evidence="1">Multi-pass membrane protein</topology>
    </subcellularLocation>
</comment>
<feature type="domain" description="Fatty acid desaturase" evidence="13">
    <location>
        <begin position="491"/>
        <end position="613"/>
    </location>
</feature>
<proteinExistence type="inferred from homology"/>
<organism evidence="14 15">
    <name type="scientific">Symbiodinium microadriaticum</name>
    <name type="common">Dinoflagellate</name>
    <name type="synonym">Zooxanthella microadriatica</name>
    <dbReference type="NCBI Taxonomy" id="2951"/>
    <lineage>
        <taxon>Eukaryota</taxon>
        <taxon>Sar</taxon>
        <taxon>Alveolata</taxon>
        <taxon>Dinophyceae</taxon>
        <taxon>Suessiales</taxon>
        <taxon>Symbiodiniaceae</taxon>
        <taxon>Symbiodinium</taxon>
    </lineage>
</organism>
<dbReference type="EMBL" id="LSRX01001210">
    <property type="protein sequence ID" value="OLP82260.1"/>
    <property type="molecule type" value="Genomic_DNA"/>
</dbReference>
<evidence type="ECO:0000313" key="15">
    <source>
        <dbReference type="Proteomes" id="UP000186817"/>
    </source>
</evidence>
<dbReference type="InterPro" id="IPR005804">
    <property type="entry name" value="FA_desaturase_dom"/>
</dbReference>
<dbReference type="OMA" id="TEDQWIA"/>
<keyword evidence="7" id="KW-1133">Transmembrane helix</keyword>
<dbReference type="PANTHER" id="PTHR19353:SF30">
    <property type="entry name" value="DELTA 8-(E)-SPHINGOLIPID DESATURASE"/>
    <property type="match status" value="1"/>
</dbReference>
<evidence type="ECO:0000256" key="6">
    <source>
        <dbReference type="ARBA" id="ARBA00022723"/>
    </source>
</evidence>
<accession>A0A1Q9CH64</accession>
<keyword evidence="10" id="KW-0443">Lipid metabolism</keyword>
<evidence type="ECO:0000313" key="14">
    <source>
        <dbReference type="EMBL" id="OLP82260.1"/>
    </source>
</evidence>
<keyword evidence="11" id="KW-0472">Membrane</keyword>
<dbReference type="PANTHER" id="PTHR19353">
    <property type="entry name" value="FATTY ACID DESATURASE 2"/>
    <property type="match status" value="1"/>
</dbReference>
<keyword evidence="9" id="KW-0408">Iron</keyword>
<evidence type="ECO:0000256" key="9">
    <source>
        <dbReference type="ARBA" id="ARBA00023004"/>
    </source>
</evidence>
<dbReference type="GO" id="GO:0016020">
    <property type="term" value="C:membrane"/>
    <property type="evidence" value="ECO:0007669"/>
    <property type="project" value="UniProtKB-SubCell"/>
</dbReference>
<keyword evidence="15" id="KW-1185">Reference proteome</keyword>
<dbReference type="GO" id="GO:0016717">
    <property type="term" value="F:oxidoreductase activity, acting on paired donors, with oxidation of a pair of donors resulting in the reduction of molecular oxygen to two molecules of water"/>
    <property type="evidence" value="ECO:0007669"/>
    <property type="project" value="TreeGrafter"/>
</dbReference>
<name>A0A1Q9CH64_SYMMI</name>
<evidence type="ECO:0000256" key="10">
    <source>
        <dbReference type="ARBA" id="ARBA00023098"/>
    </source>
</evidence>
<evidence type="ECO:0000256" key="8">
    <source>
        <dbReference type="ARBA" id="ARBA00023002"/>
    </source>
</evidence>
<dbReference type="Proteomes" id="UP000186817">
    <property type="component" value="Unassembled WGS sequence"/>
</dbReference>